<sequence length="59" mass="6372">MPTVPRRTRIVTKPQRIVILMLLNVLLICLPRGSIVRALPLAVVVVGSPPAPPPPLALF</sequence>
<protein>
    <submittedName>
        <fullName evidence="1">Uncharacterized protein</fullName>
    </submittedName>
</protein>
<reference evidence="1" key="2">
    <citation type="submission" date="2017-07" db="EMBL/GenBank/DDBJ databases">
        <title>WGS assembly of Populus trichocarpa.</title>
        <authorList>
            <person name="Tuskan G."/>
            <person name="Difazio S."/>
            <person name="Jansson S."/>
            <person name="Bohlmann J."/>
            <person name="Grigoriev I."/>
            <person name="Hellsten U."/>
            <person name="Putnam N."/>
            <person name="Ralph S."/>
            <person name="Rombauts S."/>
            <person name="Salamov A."/>
            <person name="Schein J."/>
            <person name="Sterck L."/>
            <person name="Aerts A."/>
            <person name="Bhalerao R."/>
            <person name="Bhalerao R."/>
            <person name="Blaudez D."/>
            <person name="Boerjan W."/>
            <person name="Brun A."/>
            <person name="Brunner A."/>
            <person name="Busov V."/>
            <person name="Campbell M."/>
            <person name="Carlson J."/>
            <person name="Chalot M."/>
            <person name="Chapman J."/>
            <person name="Chen G."/>
            <person name="Cooper D."/>
            <person name="Coutinho P."/>
            <person name="Couturier J."/>
            <person name="Covert S."/>
            <person name="Cronk Q."/>
            <person name="Cunningham R."/>
            <person name="Davis J."/>
            <person name="Degroeve S."/>
            <person name="Dejardin A."/>
            <person name="Depamphilis C."/>
            <person name="Detter J."/>
            <person name="Dirks B."/>
            <person name="Dubchak I."/>
            <person name="Duplessis S."/>
            <person name="Ehlting J."/>
            <person name="Ellis B."/>
            <person name="Gendler K."/>
            <person name="Goodstein D."/>
            <person name="Gribskov M."/>
            <person name="Grimwood J."/>
            <person name="Groover A."/>
            <person name="Gunter L."/>
            <person name="Hamberger B."/>
            <person name="Heinze B."/>
            <person name="Helariutta Y."/>
            <person name="Henrissat B."/>
            <person name="Holligan D."/>
            <person name="Holt R."/>
            <person name="Huang W."/>
            <person name="Islam-Faridi N."/>
            <person name="Jones S."/>
            <person name="Jones-Rhoades M."/>
            <person name="Jorgensen R."/>
            <person name="Joshi C."/>
            <person name="Kangasjarvi J."/>
            <person name="Karlsson J."/>
            <person name="Kelleher C."/>
            <person name="Kirkpatrick R."/>
            <person name="Kirst M."/>
            <person name="Kohler A."/>
            <person name="Kalluri U."/>
            <person name="Larimer F."/>
            <person name="Leebens-Mack J."/>
            <person name="Leple J."/>
            <person name="Locascio P."/>
            <person name="Lou Y."/>
            <person name="Lucas S."/>
            <person name="Martin F."/>
            <person name="Montanini B."/>
            <person name="Napoli C."/>
            <person name="Nelson D."/>
            <person name="Nelson C."/>
            <person name="Nieminen K."/>
            <person name="Nilsson O."/>
            <person name="Pereda V."/>
            <person name="Peter G."/>
            <person name="Philippe R."/>
            <person name="Pilate G."/>
            <person name="Poliakov A."/>
            <person name="Razumovskaya J."/>
            <person name="Richardson P."/>
            <person name="Rinaldi C."/>
            <person name="Ritland K."/>
            <person name="Rouze P."/>
            <person name="Ryaboy D."/>
            <person name="Schmutz J."/>
            <person name="Schrader J."/>
            <person name="Segerman B."/>
            <person name="Shin H."/>
            <person name="Siddiqui A."/>
            <person name="Sterky F."/>
            <person name="Terry A."/>
            <person name="Tsai C."/>
            <person name="Uberbacher E."/>
            <person name="Unneberg P."/>
            <person name="Vahala J."/>
            <person name="Wall K."/>
            <person name="Wessler S."/>
            <person name="Yang G."/>
            <person name="Yin T."/>
            <person name="Douglas C."/>
            <person name="Marra M."/>
            <person name="Sandberg G."/>
            <person name="Van De Peer Y."/>
            <person name="Rokhsar D."/>
        </authorList>
    </citation>
    <scope>NUCLEOTIDE SEQUENCE</scope>
    <source>
        <strain evidence="1">Nisqually-1</strain>
    </source>
</reference>
<dbReference type="EMBL" id="KZ624035">
    <property type="protein sequence ID" value="RQO95334.1"/>
    <property type="molecule type" value="Genomic_DNA"/>
</dbReference>
<proteinExistence type="predicted"/>
<name>A0A3N7H3K0_POPTR</name>
<organism evidence="1">
    <name type="scientific">Populus trichocarpa</name>
    <name type="common">Western balsam poplar</name>
    <name type="synonym">Populus balsamifera subsp. trichocarpa</name>
    <dbReference type="NCBI Taxonomy" id="3694"/>
    <lineage>
        <taxon>Eukaryota</taxon>
        <taxon>Viridiplantae</taxon>
        <taxon>Streptophyta</taxon>
        <taxon>Embryophyta</taxon>
        <taxon>Tracheophyta</taxon>
        <taxon>Spermatophyta</taxon>
        <taxon>Magnoliopsida</taxon>
        <taxon>eudicotyledons</taxon>
        <taxon>Gunneridae</taxon>
        <taxon>Pentapetalae</taxon>
        <taxon>rosids</taxon>
        <taxon>fabids</taxon>
        <taxon>Malpighiales</taxon>
        <taxon>Salicaceae</taxon>
        <taxon>Saliceae</taxon>
        <taxon>Populus</taxon>
    </lineage>
</organism>
<reference evidence="1" key="1">
    <citation type="journal article" date="2006" name="Science">
        <title>The genome of black cottonwood, Populus trichocarpa (Torr. &amp; Gray).</title>
        <authorList>
            <person name="Tuskan G.A."/>
            <person name="Difazio S."/>
            <person name="Jansson S."/>
            <person name="Bohlmann J."/>
            <person name="Grigoriev I."/>
            <person name="Hellsten U."/>
            <person name="Putnam N."/>
            <person name="Ralph S."/>
            <person name="Rombauts S."/>
            <person name="Salamov A."/>
            <person name="Schein J."/>
            <person name="Sterck L."/>
            <person name="Aerts A."/>
            <person name="Bhalerao R.R."/>
            <person name="Bhalerao R.P."/>
            <person name="Blaudez D."/>
            <person name="Boerjan W."/>
            <person name="Brun A."/>
            <person name="Brunner A."/>
            <person name="Busov V."/>
            <person name="Campbell M."/>
            <person name="Carlson J."/>
            <person name="Chalot M."/>
            <person name="Chapman J."/>
            <person name="Chen G.L."/>
            <person name="Cooper D."/>
            <person name="Coutinho P.M."/>
            <person name="Couturier J."/>
            <person name="Covert S."/>
            <person name="Cronk Q."/>
            <person name="Cunningham R."/>
            <person name="Davis J."/>
            <person name="Degroeve S."/>
            <person name="Dejardin A."/>
            <person name="Depamphilis C."/>
            <person name="Detter J."/>
            <person name="Dirks B."/>
            <person name="Dubchak I."/>
            <person name="Duplessis S."/>
            <person name="Ehlting J."/>
            <person name="Ellis B."/>
            <person name="Gendler K."/>
            <person name="Goodstein D."/>
            <person name="Gribskov M."/>
            <person name="Grimwood J."/>
            <person name="Groover A."/>
            <person name="Gunter L."/>
            <person name="Hamberger B."/>
            <person name="Heinze B."/>
            <person name="Helariutta Y."/>
            <person name="Henrissat B."/>
            <person name="Holligan D."/>
            <person name="Holt R."/>
            <person name="Huang W."/>
            <person name="Islam-Faridi N."/>
            <person name="Jones S."/>
            <person name="Jones-Rhoades M."/>
            <person name="Jorgensen R."/>
            <person name="Joshi C."/>
            <person name="Kangasjarvi J."/>
            <person name="Karlsson J."/>
            <person name="Kelleher C."/>
            <person name="Kirkpatrick R."/>
            <person name="Kirst M."/>
            <person name="Kohler A."/>
            <person name="Kalluri U."/>
            <person name="Larimer F."/>
            <person name="Leebens-Mack J."/>
            <person name="Leple J.C."/>
            <person name="Locascio P."/>
            <person name="Lou Y."/>
            <person name="Lucas S."/>
            <person name="Martin F."/>
            <person name="Montanini B."/>
            <person name="Napoli C."/>
            <person name="Nelson D.R."/>
            <person name="Nelson C."/>
            <person name="Nieminen K."/>
            <person name="Nilsson O."/>
            <person name="Pereda V."/>
            <person name="Peter G."/>
            <person name="Philippe R."/>
            <person name="Pilate G."/>
            <person name="Poliakov A."/>
            <person name="Razumovskaya J."/>
            <person name="Richardson P."/>
            <person name="Rinaldi C."/>
            <person name="Ritland K."/>
            <person name="Rouze P."/>
            <person name="Ryaboy D."/>
            <person name="Schmutz J."/>
            <person name="Schrader J."/>
            <person name="Segerman B."/>
            <person name="Shin H."/>
            <person name="Siddiqui A."/>
            <person name="Sterky F."/>
            <person name="Terry A."/>
            <person name="Tsai C.J."/>
            <person name="Uberbacher E."/>
            <person name="Unneberg P."/>
            <person name="Vahala J."/>
            <person name="Wall K."/>
            <person name="Wessler S."/>
            <person name="Yang G."/>
            <person name="Yin T."/>
            <person name="Douglas C."/>
            <person name="Marra M."/>
            <person name="Sandberg G."/>
            <person name="Van de Peer Y."/>
            <person name="Rokhsar D."/>
        </authorList>
    </citation>
    <scope>NUCLEOTIDE SEQUENCE [LARGE SCALE GENOMIC DNA]</scope>
    <source>
        <strain evidence="1">Nisqually-1</strain>
    </source>
</reference>
<accession>A0A3N7H3K0</accession>
<evidence type="ECO:0000313" key="1">
    <source>
        <dbReference type="EMBL" id="RQO95334.1"/>
    </source>
</evidence>
<dbReference type="InParanoid" id="A0A3N7H3K0"/>
<gene>
    <name evidence="1" type="ORF">POPTR_T172017</name>
</gene>
<dbReference type="AlphaFoldDB" id="A0A3N7H3K0"/>